<dbReference type="InterPro" id="IPR045121">
    <property type="entry name" value="CoAse"/>
</dbReference>
<evidence type="ECO:0000259" key="2">
    <source>
        <dbReference type="PROSITE" id="PS51462"/>
    </source>
</evidence>
<dbReference type="InterPro" id="IPR015797">
    <property type="entry name" value="NUDIX_hydrolase-like_dom_sf"/>
</dbReference>
<keyword evidence="4" id="KW-1185">Reference proteome</keyword>
<organism evidence="3 4">
    <name type="scientific">Modicella reniformis</name>
    <dbReference type="NCBI Taxonomy" id="1440133"/>
    <lineage>
        <taxon>Eukaryota</taxon>
        <taxon>Fungi</taxon>
        <taxon>Fungi incertae sedis</taxon>
        <taxon>Mucoromycota</taxon>
        <taxon>Mortierellomycotina</taxon>
        <taxon>Mortierellomycetes</taxon>
        <taxon>Mortierellales</taxon>
        <taxon>Mortierellaceae</taxon>
        <taxon>Modicella</taxon>
    </lineage>
</organism>
<comment type="caution">
    <text evidence="3">The sequence shown here is derived from an EMBL/GenBank/DDBJ whole genome shotgun (WGS) entry which is preliminary data.</text>
</comment>
<feature type="region of interest" description="Disordered" evidence="1">
    <location>
        <begin position="101"/>
        <end position="121"/>
    </location>
</feature>
<dbReference type="PANTHER" id="PTHR12992:SF44">
    <property type="entry name" value="NUDIX HYDROLASE DOMAIN-CONTAINING PROTEIN"/>
    <property type="match status" value="1"/>
</dbReference>
<accession>A0A9P6SN61</accession>
<feature type="domain" description="Nudix hydrolase" evidence="2">
    <location>
        <begin position="70"/>
        <end position="214"/>
    </location>
</feature>
<dbReference type="InterPro" id="IPR000086">
    <property type="entry name" value="NUDIX_hydrolase_dom"/>
</dbReference>
<sequence length="360" mass="41286">DSLGPPRKIKSRGPKYRRASVAIIIRVRPDHNRYPQYNTSRHPPTIQPSSQKHPHPPQLRPIQAIENPESLDEFFGQAWVRTGVPEVLFIERATRKTDRWSGHVALPGGKREEGDEDDQETAARETLEEIGLDLSDLTQFRCLGALDDRELWTSFGRVFLMVLSPFVYIQLSPSTPQLKPQPDEVASVHWQPLSLFLDRLETPQWTPMTINLSSKLTPRLSRTFLRGLFGTMSLHSIEMPYKPEFALRTQLEKSVSHLPPGSESGSSSPIATSTVIIDYEAEWDPDHRPLKLWGLTLQMMADLLELKDGPIQLDIRQKVWDSKRMRKRLDAGFLPGFSQTDMHFWVRALLKFHSWQGTEK</sequence>
<protein>
    <recommendedName>
        <fullName evidence="2">Nudix hydrolase domain-containing protein</fullName>
    </recommendedName>
</protein>
<dbReference type="Gene3D" id="3.90.79.10">
    <property type="entry name" value="Nucleoside Triphosphate Pyrophosphohydrolase"/>
    <property type="match status" value="1"/>
</dbReference>
<evidence type="ECO:0000256" key="1">
    <source>
        <dbReference type="SAM" id="MobiDB-lite"/>
    </source>
</evidence>
<dbReference type="CDD" id="cd03426">
    <property type="entry name" value="NUDIX_CoAse_Nudt7"/>
    <property type="match status" value="1"/>
</dbReference>
<dbReference type="SUPFAM" id="SSF55811">
    <property type="entry name" value="Nudix"/>
    <property type="match status" value="1"/>
</dbReference>
<feature type="non-terminal residue" evidence="3">
    <location>
        <position position="1"/>
    </location>
</feature>
<dbReference type="PROSITE" id="PS51462">
    <property type="entry name" value="NUDIX"/>
    <property type="match status" value="1"/>
</dbReference>
<evidence type="ECO:0000313" key="3">
    <source>
        <dbReference type="EMBL" id="KAF9982832.1"/>
    </source>
</evidence>
<dbReference type="OrthoDB" id="77989at2759"/>
<proteinExistence type="predicted"/>
<gene>
    <name evidence="3" type="ORF">BGZ65_002445</name>
</gene>
<feature type="region of interest" description="Disordered" evidence="1">
    <location>
        <begin position="29"/>
        <end position="60"/>
    </location>
</feature>
<dbReference type="AlphaFoldDB" id="A0A9P6SN61"/>
<evidence type="ECO:0000313" key="4">
    <source>
        <dbReference type="Proteomes" id="UP000749646"/>
    </source>
</evidence>
<dbReference type="EMBL" id="JAAAHW010003540">
    <property type="protein sequence ID" value="KAF9982832.1"/>
    <property type="molecule type" value="Genomic_DNA"/>
</dbReference>
<dbReference type="Proteomes" id="UP000749646">
    <property type="component" value="Unassembled WGS sequence"/>
</dbReference>
<dbReference type="Pfam" id="PF00293">
    <property type="entry name" value="NUDIX"/>
    <property type="match status" value="1"/>
</dbReference>
<reference evidence="3" key="1">
    <citation type="journal article" date="2020" name="Fungal Divers.">
        <title>Resolving the Mortierellaceae phylogeny through synthesis of multi-gene phylogenetics and phylogenomics.</title>
        <authorList>
            <person name="Vandepol N."/>
            <person name="Liber J."/>
            <person name="Desiro A."/>
            <person name="Na H."/>
            <person name="Kennedy M."/>
            <person name="Barry K."/>
            <person name="Grigoriev I.V."/>
            <person name="Miller A.N."/>
            <person name="O'Donnell K."/>
            <person name="Stajich J.E."/>
            <person name="Bonito G."/>
        </authorList>
    </citation>
    <scope>NUCLEOTIDE SEQUENCE</scope>
    <source>
        <strain evidence="3">MES-2147</strain>
    </source>
</reference>
<name>A0A9P6SN61_9FUNG</name>
<dbReference type="PANTHER" id="PTHR12992">
    <property type="entry name" value="NUDIX HYDROLASE"/>
    <property type="match status" value="1"/>
</dbReference>
<dbReference type="GO" id="GO:0010945">
    <property type="term" value="F:coenzyme A diphosphatase activity"/>
    <property type="evidence" value="ECO:0007669"/>
    <property type="project" value="InterPro"/>
</dbReference>